<reference evidence="5 6" key="1">
    <citation type="journal article" date="2009" name="Biosci. Biotechnol. Biochem.">
        <title>WeGAS: a web-based microbial genome annotation system.</title>
        <authorList>
            <person name="Lee D."/>
            <person name="Seo H."/>
            <person name="Park C."/>
            <person name="Park K."/>
        </authorList>
    </citation>
    <scope>NUCLEOTIDE SEQUENCE [LARGE SCALE GENOMIC DNA]</scope>
    <source>
        <strain evidence="6">ATCC 49049 / DSM 4359 / NBRC 107923 / NS-E</strain>
    </source>
</reference>
<dbReference type="Gene3D" id="3.30.70.270">
    <property type="match status" value="1"/>
</dbReference>
<feature type="transmembrane region" description="Helical" evidence="1">
    <location>
        <begin position="91"/>
        <end position="113"/>
    </location>
</feature>
<dbReference type="InterPro" id="IPR013656">
    <property type="entry name" value="PAS_4"/>
</dbReference>
<evidence type="ECO:0000313" key="6">
    <source>
        <dbReference type="Proteomes" id="UP000000445"/>
    </source>
</evidence>
<dbReference type="InterPro" id="IPR000160">
    <property type="entry name" value="GGDEF_dom"/>
</dbReference>
<sequence>MKKILWLALLAGAVFLIIHSFLNGIFLHTDLEIYWRTVLSRVIFLFASFLLIVLFHLVDMNVSFMGAALLFLGALMNFLEVFFLFPDSFYLVKFIFYLAGSFLIFFETFKVMLRLKRLTLMFRGLFNENNDMVIFYDVNGKIVEVNPATEKFLKYTKEELIGKTIEDISSSDETVTLRMMSLSYPESSVEPLEREFVSKDGEIVPCESKLIPIYEGKTVVLIQEIARPISEIRKIEDQIRRERQRFLTYFNNIPVLSIILREDGTVEDINEAGCRLLKTDRKDLLNRNWFELFPESFPKDLFEKAFKEKVMHEGIIRDGGERIVRWVFIPLEENRLMVAGIDITEERRNLLSLEKDRKFYHLLLNLSGSLLSLGWSDYVFKQYLPLIAEVFDAEDVAFYEKEDGKYHLRVSLGSSFEESLSDVPKTITCENGVLKIPLEHETETFAFFLITCREPDRDFLEMAKLLKNQLELVYWKLKGEERILWLAEHDPLTGVYNREAFESRLVYLMNLSKRYNRKLSFIFIDLDDFKHINDSKGHLVGDRVLKEFARTLSTLLRKSDIVGRLGGDEFGIVLPETDFNGAEAMIRRIEDRFREPVVVDEDRFLVKFSYGISVFPDDGESIEELMKVADERMYINKFRKKEEKDDG</sequence>
<feature type="transmembrane region" description="Helical" evidence="1">
    <location>
        <begin position="7"/>
        <end position="27"/>
    </location>
</feature>
<keyword evidence="1" id="KW-0812">Transmembrane</keyword>
<proteinExistence type="predicted"/>
<protein>
    <submittedName>
        <fullName evidence="5">PleD-related protein</fullName>
    </submittedName>
</protein>
<dbReference type="eggNOG" id="COG3852">
    <property type="taxonomic scope" value="Bacteria"/>
</dbReference>
<dbReference type="Pfam" id="PF08448">
    <property type="entry name" value="PAS_4"/>
    <property type="match status" value="1"/>
</dbReference>
<feature type="domain" description="PAC" evidence="3">
    <location>
        <begin position="190"/>
        <end position="241"/>
    </location>
</feature>
<dbReference type="CDD" id="cd00130">
    <property type="entry name" value="PAS"/>
    <property type="match status" value="2"/>
</dbReference>
<feature type="domain" description="PAS" evidence="2">
    <location>
        <begin position="118"/>
        <end position="187"/>
    </location>
</feature>
<evidence type="ECO:0000259" key="4">
    <source>
        <dbReference type="PROSITE" id="PS50887"/>
    </source>
</evidence>
<dbReference type="PANTHER" id="PTHR46663">
    <property type="entry name" value="DIGUANYLATE CYCLASE DGCT-RELATED"/>
    <property type="match status" value="1"/>
</dbReference>
<dbReference type="SUPFAM" id="SSF55785">
    <property type="entry name" value="PYP-like sensor domain (PAS domain)"/>
    <property type="match status" value="2"/>
</dbReference>
<dbReference type="AlphaFoldDB" id="B9K9D5"/>
<dbReference type="Gene3D" id="3.30.450.20">
    <property type="entry name" value="PAS domain"/>
    <property type="match status" value="2"/>
</dbReference>
<evidence type="ECO:0000259" key="3">
    <source>
        <dbReference type="PROSITE" id="PS50113"/>
    </source>
</evidence>
<keyword evidence="6" id="KW-1185">Reference proteome</keyword>
<dbReference type="Proteomes" id="UP000000445">
    <property type="component" value="Chromosome"/>
</dbReference>
<dbReference type="EMBL" id="CP000916">
    <property type="protein sequence ID" value="ACM23568.1"/>
    <property type="molecule type" value="Genomic_DNA"/>
</dbReference>
<keyword evidence="1" id="KW-0472">Membrane</keyword>
<dbReference type="SMART" id="SM00267">
    <property type="entry name" value="GGDEF"/>
    <property type="match status" value="1"/>
</dbReference>
<dbReference type="eggNOG" id="COG2199">
    <property type="taxonomic scope" value="Bacteria"/>
</dbReference>
<organism evidence="5 6">
    <name type="scientific">Thermotoga neapolitana (strain ATCC 49049 / DSM 4359 / NBRC 107923 / NS-E)</name>
    <dbReference type="NCBI Taxonomy" id="309803"/>
    <lineage>
        <taxon>Bacteria</taxon>
        <taxon>Thermotogati</taxon>
        <taxon>Thermotogota</taxon>
        <taxon>Thermotogae</taxon>
        <taxon>Thermotogales</taxon>
        <taxon>Thermotogaceae</taxon>
        <taxon>Thermotoga</taxon>
    </lineage>
</organism>
<evidence type="ECO:0000259" key="2">
    <source>
        <dbReference type="PROSITE" id="PS50112"/>
    </source>
</evidence>
<dbReference type="InterPro" id="IPR043128">
    <property type="entry name" value="Rev_trsase/Diguanyl_cyclase"/>
</dbReference>
<dbReference type="InterPro" id="IPR029787">
    <property type="entry name" value="Nucleotide_cyclase"/>
</dbReference>
<dbReference type="NCBIfam" id="TIGR00254">
    <property type="entry name" value="GGDEF"/>
    <property type="match status" value="1"/>
</dbReference>
<dbReference type="KEGG" id="tna:CTN_1392"/>
<evidence type="ECO:0000256" key="1">
    <source>
        <dbReference type="SAM" id="Phobius"/>
    </source>
</evidence>
<dbReference type="InterPro" id="IPR035965">
    <property type="entry name" value="PAS-like_dom_sf"/>
</dbReference>
<accession>B9K9D5</accession>
<dbReference type="InterPro" id="IPR052163">
    <property type="entry name" value="DGC-Regulatory_Protein"/>
</dbReference>
<dbReference type="Pfam" id="PF00990">
    <property type="entry name" value="GGDEF"/>
    <property type="match status" value="1"/>
</dbReference>
<dbReference type="PROSITE" id="PS50112">
    <property type="entry name" value="PAS"/>
    <property type="match status" value="1"/>
</dbReference>
<evidence type="ECO:0000313" key="5">
    <source>
        <dbReference type="EMBL" id="ACM23568.1"/>
    </source>
</evidence>
<keyword evidence="1" id="KW-1133">Transmembrane helix</keyword>
<dbReference type="PROSITE" id="PS50887">
    <property type="entry name" value="GGDEF"/>
    <property type="match status" value="1"/>
</dbReference>
<dbReference type="FunFam" id="3.30.70.270:FF:000001">
    <property type="entry name" value="Diguanylate cyclase domain protein"/>
    <property type="match status" value="1"/>
</dbReference>
<dbReference type="HOGENOM" id="CLU_398915_0_0_0"/>
<dbReference type="InterPro" id="IPR000700">
    <property type="entry name" value="PAS-assoc_C"/>
</dbReference>
<dbReference type="RefSeq" id="WP_015919862.1">
    <property type="nucleotide sequence ID" value="NC_011978.1"/>
</dbReference>
<gene>
    <name evidence="5" type="ordered locus">CTN_1392</name>
</gene>
<dbReference type="STRING" id="309803.CTN_1392"/>
<feature type="transmembrane region" description="Helical" evidence="1">
    <location>
        <begin position="62"/>
        <end position="85"/>
    </location>
</feature>
<feature type="domain" description="GGDEF" evidence="4">
    <location>
        <begin position="517"/>
        <end position="647"/>
    </location>
</feature>
<feature type="transmembrane region" description="Helical" evidence="1">
    <location>
        <begin position="33"/>
        <end position="55"/>
    </location>
</feature>
<dbReference type="SMART" id="SM00091">
    <property type="entry name" value="PAS"/>
    <property type="match status" value="2"/>
</dbReference>
<dbReference type="Pfam" id="PF13426">
    <property type="entry name" value="PAS_9"/>
    <property type="match status" value="1"/>
</dbReference>
<name>B9K9D5_THENN</name>
<dbReference type="NCBIfam" id="TIGR00229">
    <property type="entry name" value="sensory_box"/>
    <property type="match status" value="2"/>
</dbReference>
<dbReference type="InterPro" id="IPR000014">
    <property type="entry name" value="PAS"/>
</dbReference>
<dbReference type="PROSITE" id="PS50113">
    <property type="entry name" value="PAC"/>
    <property type="match status" value="1"/>
</dbReference>
<dbReference type="CDD" id="cd01949">
    <property type="entry name" value="GGDEF"/>
    <property type="match status" value="1"/>
</dbReference>
<dbReference type="SUPFAM" id="SSF55073">
    <property type="entry name" value="Nucleotide cyclase"/>
    <property type="match status" value="1"/>
</dbReference>
<dbReference type="PANTHER" id="PTHR46663:SF2">
    <property type="entry name" value="GGDEF DOMAIN-CONTAINING PROTEIN"/>
    <property type="match status" value="1"/>
</dbReference>